<dbReference type="PANTHER" id="PTHR19229">
    <property type="entry name" value="ATP-BINDING CASSETTE TRANSPORTER SUBFAMILY A ABCA"/>
    <property type="match status" value="1"/>
</dbReference>
<evidence type="ECO:0000313" key="2">
    <source>
        <dbReference type="EMBL" id="VDL86411.1"/>
    </source>
</evidence>
<dbReference type="GO" id="GO:0140359">
    <property type="term" value="F:ABC-type transporter activity"/>
    <property type="evidence" value="ECO:0007669"/>
    <property type="project" value="InterPro"/>
</dbReference>
<feature type="domain" description="ATPase AAA-type core" evidence="1">
    <location>
        <begin position="3"/>
        <end position="73"/>
    </location>
</feature>
<reference evidence="4" key="1">
    <citation type="submission" date="2017-02" db="UniProtKB">
        <authorList>
            <consortium name="WormBaseParasite"/>
        </authorList>
    </citation>
    <scope>IDENTIFICATION</scope>
</reference>
<evidence type="ECO:0000259" key="1">
    <source>
        <dbReference type="Pfam" id="PF13304"/>
    </source>
</evidence>
<dbReference type="AlphaFoldDB" id="A0A0N4YXG9"/>
<dbReference type="InterPro" id="IPR027417">
    <property type="entry name" value="P-loop_NTPase"/>
</dbReference>
<dbReference type="Proteomes" id="UP000271162">
    <property type="component" value="Unassembled WGS sequence"/>
</dbReference>
<sequence>MKSQRNVPFGQCSNEQRRKIAVAVALLTRSQLLVLDEPTLGIDPKVRHDIFNLINEMLIREHSVLIASHSMEECEALCTRVGLLDEGSLIAVDAIQALTRRYGTHYVLQLAWDTPRDKEKVHNEMKNIFNGAQLINEFSSTDHRVLRWKVMYYISLKILLTH</sequence>
<dbReference type="GO" id="GO:0005319">
    <property type="term" value="F:lipid transporter activity"/>
    <property type="evidence" value="ECO:0007669"/>
    <property type="project" value="TreeGrafter"/>
</dbReference>
<evidence type="ECO:0000313" key="4">
    <source>
        <dbReference type="WBParaSite" id="NBR_0002194101-mRNA-1"/>
    </source>
</evidence>
<gene>
    <name evidence="2" type="ORF">NBR_LOCUS21942</name>
</gene>
<reference evidence="2 3" key="2">
    <citation type="submission" date="2018-11" db="EMBL/GenBank/DDBJ databases">
        <authorList>
            <consortium name="Pathogen Informatics"/>
        </authorList>
    </citation>
    <scope>NUCLEOTIDE SEQUENCE [LARGE SCALE GENOMIC DNA]</scope>
</reference>
<dbReference type="InterPro" id="IPR003959">
    <property type="entry name" value="ATPase_AAA_core"/>
</dbReference>
<dbReference type="Pfam" id="PF13304">
    <property type="entry name" value="AAA_21"/>
    <property type="match status" value="1"/>
</dbReference>
<dbReference type="OMA" id="EKVHNEM"/>
<proteinExistence type="predicted"/>
<dbReference type="STRING" id="27835.A0A0N4YXG9"/>
<dbReference type="GO" id="GO:0005524">
    <property type="term" value="F:ATP binding"/>
    <property type="evidence" value="ECO:0007669"/>
    <property type="project" value="InterPro"/>
</dbReference>
<accession>A0A0N4YXG9</accession>
<protein>
    <submittedName>
        <fullName evidence="4">ATPase_AAA_core domain-containing protein</fullName>
    </submittedName>
</protein>
<name>A0A0N4YXG9_NIPBR</name>
<dbReference type="InterPro" id="IPR026082">
    <property type="entry name" value="ABCA"/>
</dbReference>
<dbReference type="SUPFAM" id="SSF52540">
    <property type="entry name" value="P-loop containing nucleoside triphosphate hydrolases"/>
    <property type="match status" value="1"/>
</dbReference>
<dbReference type="Gene3D" id="3.40.50.300">
    <property type="entry name" value="P-loop containing nucleotide triphosphate hydrolases"/>
    <property type="match status" value="1"/>
</dbReference>
<dbReference type="EMBL" id="UYSL01027117">
    <property type="protein sequence ID" value="VDL86411.1"/>
    <property type="molecule type" value="Genomic_DNA"/>
</dbReference>
<keyword evidence="3" id="KW-1185">Reference proteome</keyword>
<dbReference type="PANTHER" id="PTHR19229:SF250">
    <property type="entry name" value="ABC TRANSPORTER DOMAIN-CONTAINING PROTEIN-RELATED"/>
    <property type="match status" value="1"/>
</dbReference>
<evidence type="ECO:0000313" key="3">
    <source>
        <dbReference type="Proteomes" id="UP000271162"/>
    </source>
</evidence>
<dbReference type="GO" id="GO:0016020">
    <property type="term" value="C:membrane"/>
    <property type="evidence" value="ECO:0007669"/>
    <property type="project" value="InterPro"/>
</dbReference>
<dbReference type="GO" id="GO:0016887">
    <property type="term" value="F:ATP hydrolysis activity"/>
    <property type="evidence" value="ECO:0007669"/>
    <property type="project" value="InterPro"/>
</dbReference>
<organism evidence="4">
    <name type="scientific">Nippostrongylus brasiliensis</name>
    <name type="common">Rat hookworm</name>
    <dbReference type="NCBI Taxonomy" id="27835"/>
    <lineage>
        <taxon>Eukaryota</taxon>
        <taxon>Metazoa</taxon>
        <taxon>Ecdysozoa</taxon>
        <taxon>Nematoda</taxon>
        <taxon>Chromadorea</taxon>
        <taxon>Rhabditida</taxon>
        <taxon>Rhabditina</taxon>
        <taxon>Rhabditomorpha</taxon>
        <taxon>Strongyloidea</taxon>
        <taxon>Heligmosomidae</taxon>
        <taxon>Nippostrongylus</taxon>
    </lineage>
</organism>
<dbReference type="WBParaSite" id="NBR_0002194101-mRNA-1">
    <property type="protein sequence ID" value="NBR_0002194101-mRNA-1"/>
    <property type="gene ID" value="NBR_0002194101"/>
</dbReference>